<evidence type="ECO:0000259" key="8">
    <source>
        <dbReference type="PROSITE" id="PS50928"/>
    </source>
</evidence>
<dbReference type="AlphaFoldDB" id="A0A2M8QAW4"/>
<evidence type="ECO:0000256" key="7">
    <source>
        <dbReference type="RuleBase" id="RU363032"/>
    </source>
</evidence>
<evidence type="ECO:0000313" key="9">
    <source>
        <dbReference type="EMBL" id="PJF46934.1"/>
    </source>
</evidence>
<evidence type="ECO:0000256" key="1">
    <source>
        <dbReference type="ARBA" id="ARBA00004651"/>
    </source>
</evidence>
<evidence type="ECO:0000256" key="2">
    <source>
        <dbReference type="ARBA" id="ARBA00022448"/>
    </source>
</evidence>
<dbReference type="Pfam" id="PF00528">
    <property type="entry name" value="BPD_transp_1"/>
    <property type="match status" value="1"/>
</dbReference>
<dbReference type="Gene3D" id="1.10.3720.10">
    <property type="entry name" value="MetI-like"/>
    <property type="match status" value="1"/>
</dbReference>
<comment type="subcellular location">
    <subcellularLocation>
        <location evidence="1 7">Cell membrane</location>
        <topology evidence="1 7">Multi-pass membrane protein</topology>
    </subcellularLocation>
</comment>
<keyword evidence="5 7" id="KW-1133">Transmembrane helix</keyword>
<keyword evidence="6 7" id="KW-0472">Membrane</keyword>
<dbReference type="EMBL" id="PGTN01000080">
    <property type="protein sequence ID" value="PJF46934.1"/>
    <property type="molecule type" value="Genomic_DNA"/>
</dbReference>
<evidence type="ECO:0000256" key="6">
    <source>
        <dbReference type="ARBA" id="ARBA00023136"/>
    </source>
</evidence>
<evidence type="ECO:0000256" key="4">
    <source>
        <dbReference type="ARBA" id="ARBA00022692"/>
    </source>
</evidence>
<feature type="domain" description="ABC transmembrane type-1" evidence="8">
    <location>
        <begin position="104"/>
        <end position="297"/>
    </location>
</feature>
<feature type="transmembrane region" description="Helical" evidence="7">
    <location>
        <begin position="22"/>
        <end position="44"/>
    </location>
</feature>
<evidence type="ECO:0000256" key="3">
    <source>
        <dbReference type="ARBA" id="ARBA00022475"/>
    </source>
</evidence>
<evidence type="ECO:0000313" key="10">
    <source>
        <dbReference type="Proteomes" id="UP000230790"/>
    </source>
</evidence>
<organism evidence="9 10">
    <name type="scientific">Candidatus Thermofonsia Clade 3 bacterium</name>
    <dbReference type="NCBI Taxonomy" id="2364212"/>
    <lineage>
        <taxon>Bacteria</taxon>
        <taxon>Bacillati</taxon>
        <taxon>Chloroflexota</taxon>
        <taxon>Candidatus Thermofontia</taxon>
        <taxon>Candidatus Thermofonsia Clade 3</taxon>
    </lineage>
</organism>
<feature type="transmembrane region" description="Helical" evidence="7">
    <location>
        <begin position="103"/>
        <end position="128"/>
    </location>
</feature>
<feature type="transmembrane region" description="Helical" evidence="7">
    <location>
        <begin position="278"/>
        <end position="297"/>
    </location>
</feature>
<dbReference type="CDD" id="cd06261">
    <property type="entry name" value="TM_PBP2"/>
    <property type="match status" value="1"/>
</dbReference>
<dbReference type="SUPFAM" id="SSF161098">
    <property type="entry name" value="MetI-like"/>
    <property type="match status" value="1"/>
</dbReference>
<dbReference type="InterPro" id="IPR000515">
    <property type="entry name" value="MetI-like"/>
</dbReference>
<reference evidence="9 10" key="1">
    <citation type="submission" date="2017-11" db="EMBL/GenBank/DDBJ databases">
        <title>Evolution of Phototrophy in the Chloroflexi Phylum Driven by Horizontal Gene Transfer.</title>
        <authorList>
            <person name="Ward L.M."/>
            <person name="Hemp J."/>
            <person name="Shih P.M."/>
            <person name="Mcglynn S.E."/>
            <person name="Fischer W."/>
        </authorList>
    </citation>
    <scope>NUCLEOTIDE SEQUENCE [LARGE SCALE GENOMIC DNA]</scope>
    <source>
        <strain evidence="9">JP3_7</strain>
    </source>
</reference>
<dbReference type="Proteomes" id="UP000230790">
    <property type="component" value="Unassembled WGS sequence"/>
</dbReference>
<keyword evidence="4 7" id="KW-0812">Transmembrane</keyword>
<protein>
    <recommendedName>
        <fullName evidence="8">ABC transmembrane type-1 domain-containing protein</fullName>
    </recommendedName>
</protein>
<dbReference type="InterPro" id="IPR035906">
    <property type="entry name" value="MetI-like_sf"/>
</dbReference>
<sequence length="312" mass="34783">MAALAPASPARPSKRSRSLRQAIGYGLLYVFLTILAVIFLFPFYSMVVGSLMSKEELFRSYPQLWPPNGPQFTAYRLLLQIATPEEVAASGLQNINNYNFVRYIFNTLLIASVAVALQVFFNTLAGYTFAKRNFPFKNQLFSVILATLLLPAAINFVPFYLLVAGTFGWKDTYWPFWIPSLATAFGIFLMRQFIASTIPDELIDSATIDGASQFQIVTRIVMPIMAGGMVVLGILTFVAVYNEYILTNLIISKPDLRTVQLFLANFKQATIRAPLYDLLFAGSVMATIPLLILFFVFQRKLVEGVMSGAIKG</sequence>
<feature type="transmembrane region" description="Helical" evidence="7">
    <location>
        <begin position="173"/>
        <end position="190"/>
    </location>
</feature>
<keyword evidence="2 7" id="KW-0813">Transport</keyword>
<dbReference type="GO" id="GO:0055085">
    <property type="term" value="P:transmembrane transport"/>
    <property type="evidence" value="ECO:0007669"/>
    <property type="project" value="InterPro"/>
</dbReference>
<accession>A0A2M8QAW4</accession>
<dbReference type="GO" id="GO:0005886">
    <property type="term" value="C:plasma membrane"/>
    <property type="evidence" value="ECO:0007669"/>
    <property type="project" value="UniProtKB-SubCell"/>
</dbReference>
<feature type="transmembrane region" description="Helical" evidence="7">
    <location>
        <begin position="140"/>
        <end position="161"/>
    </location>
</feature>
<dbReference type="PROSITE" id="PS50928">
    <property type="entry name" value="ABC_TM1"/>
    <property type="match status" value="1"/>
</dbReference>
<feature type="transmembrane region" description="Helical" evidence="7">
    <location>
        <begin position="220"/>
        <end position="241"/>
    </location>
</feature>
<dbReference type="PANTHER" id="PTHR43744:SF12">
    <property type="entry name" value="ABC TRANSPORTER PERMEASE PROTEIN MG189-RELATED"/>
    <property type="match status" value="1"/>
</dbReference>
<name>A0A2M8QAW4_9CHLR</name>
<gene>
    <name evidence="9" type="ORF">CUN48_11250</name>
</gene>
<dbReference type="PANTHER" id="PTHR43744">
    <property type="entry name" value="ABC TRANSPORTER PERMEASE PROTEIN MG189-RELATED-RELATED"/>
    <property type="match status" value="1"/>
</dbReference>
<proteinExistence type="inferred from homology"/>
<keyword evidence="3" id="KW-1003">Cell membrane</keyword>
<evidence type="ECO:0000256" key="5">
    <source>
        <dbReference type="ARBA" id="ARBA00022989"/>
    </source>
</evidence>
<comment type="similarity">
    <text evidence="7">Belongs to the binding-protein-dependent transport system permease family.</text>
</comment>
<comment type="caution">
    <text evidence="9">The sequence shown here is derived from an EMBL/GenBank/DDBJ whole genome shotgun (WGS) entry which is preliminary data.</text>
</comment>